<feature type="transmembrane region" description="Helical" evidence="9">
    <location>
        <begin position="90"/>
        <end position="109"/>
    </location>
</feature>
<dbReference type="EMBL" id="JXWY01000032">
    <property type="protein sequence ID" value="KIX90984.1"/>
    <property type="molecule type" value="Genomic_DNA"/>
</dbReference>
<dbReference type="UniPathway" id="UPA00665"/>
<evidence type="ECO:0000256" key="5">
    <source>
        <dbReference type="ARBA" id="ARBA00022750"/>
    </source>
</evidence>
<gene>
    <name evidence="9 13" type="primary">lspA</name>
    <name evidence="13" type="ORF">NCTC13832_00895</name>
    <name evidence="12" type="ORF">TP70_04490</name>
</gene>
<dbReference type="Proteomes" id="UP000254100">
    <property type="component" value="Unassembled WGS sequence"/>
</dbReference>
<protein>
    <recommendedName>
        <fullName evidence="9">Lipoprotein signal peptidase</fullName>
        <ecNumber evidence="9">3.4.23.36</ecNumber>
    </recommendedName>
    <alternativeName>
        <fullName evidence="9">Prolipoprotein signal peptidase</fullName>
    </alternativeName>
    <alternativeName>
        <fullName evidence="9">Signal peptidase II</fullName>
        <shortName evidence="9">SPase II</shortName>
    </alternativeName>
</protein>
<dbReference type="PRINTS" id="PR00781">
    <property type="entry name" value="LIPOSIGPTASE"/>
</dbReference>
<comment type="similarity">
    <text evidence="1 9 11">Belongs to the peptidase A8 family.</text>
</comment>
<evidence type="ECO:0000256" key="2">
    <source>
        <dbReference type="ARBA" id="ARBA00022475"/>
    </source>
</evidence>
<dbReference type="GO" id="GO:0006508">
    <property type="term" value="P:proteolysis"/>
    <property type="evidence" value="ECO:0007669"/>
    <property type="project" value="UniProtKB-KW"/>
</dbReference>
<comment type="subcellular location">
    <subcellularLocation>
        <location evidence="9">Cell membrane</location>
        <topology evidence="9">Multi-pass membrane protein</topology>
    </subcellularLocation>
</comment>
<evidence type="ECO:0000313" key="13">
    <source>
        <dbReference type="EMBL" id="SUM57221.1"/>
    </source>
</evidence>
<dbReference type="OrthoDB" id="9810259at2"/>
<keyword evidence="5 9" id="KW-0064">Aspartyl protease</keyword>
<feature type="active site" evidence="9">
    <location>
        <position position="136"/>
    </location>
</feature>
<comment type="catalytic activity">
    <reaction evidence="9 10">
        <text>Release of signal peptides from bacterial membrane prolipoproteins. Hydrolyzes -Xaa-Yaa-Zaa-|-(S,diacylglyceryl)Cys-, in which Xaa is hydrophobic (preferably Leu), and Yaa (Ala or Ser) and Zaa (Gly or Ala) have small, neutral side chains.</text>
        <dbReference type="EC" id="3.4.23.36"/>
    </reaction>
</comment>
<dbReference type="PANTHER" id="PTHR33695:SF1">
    <property type="entry name" value="LIPOPROTEIN SIGNAL PEPTIDASE"/>
    <property type="match status" value="1"/>
</dbReference>
<keyword evidence="14" id="KW-1185">Reference proteome</keyword>
<dbReference type="HAMAP" id="MF_00161">
    <property type="entry name" value="LspA"/>
    <property type="match status" value="1"/>
</dbReference>
<evidence type="ECO:0000256" key="11">
    <source>
        <dbReference type="RuleBase" id="RU004181"/>
    </source>
</evidence>
<reference evidence="13 15" key="2">
    <citation type="submission" date="2018-06" db="EMBL/GenBank/DDBJ databases">
        <authorList>
            <consortium name="Pathogen Informatics"/>
            <person name="Doyle S."/>
        </authorList>
    </citation>
    <scope>NUCLEOTIDE SEQUENCE [LARGE SCALE GENOMIC DNA]</scope>
    <source>
        <strain evidence="13 15">NCTC13832</strain>
    </source>
</reference>
<evidence type="ECO:0000256" key="4">
    <source>
        <dbReference type="ARBA" id="ARBA00022692"/>
    </source>
</evidence>
<dbReference type="PROSITE" id="PS00855">
    <property type="entry name" value="SPASE_II"/>
    <property type="match status" value="1"/>
</dbReference>
<reference evidence="12 14" key="1">
    <citation type="submission" date="2015-01" db="EMBL/GenBank/DDBJ databases">
        <authorList>
            <person name="Guo J."/>
        </authorList>
    </citation>
    <scope>NUCLEOTIDE SEQUENCE [LARGE SCALE GENOMIC DNA]</scope>
    <source>
        <strain evidence="12 14">DSM 22147</strain>
    </source>
</reference>
<evidence type="ECO:0000256" key="7">
    <source>
        <dbReference type="ARBA" id="ARBA00022989"/>
    </source>
</evidence>
<evidence type="ECO:0000256" key="1">
    <source>
        <dbReference type="ARBA" id="ARBA00006139"/>
    </source>
</evidence>
<dbReference type="EC" id="3.4.23.36" evidence="9"/>
<keyword evidence="6 9" id="KW-0378">Hydrolase</keyword>
<comment type="caution">
    <text evidence="9">Lacks conserved residue(s) required for the propagation of feature annotation.</text>
</comment>
<dbReference type="Proteomes" id="UP000032366">
    <property type="component" value="Unassembled WGS sequence"/>
</dbReference>
<feature type="transmembrane region" description="Helical" evidence="9">
    <location>
        <begin position="129"/>
        <end position="151"/>
    </location>
</feature>
<feature type="active site" evidence="9">
    <location>
        <position position="118"/>
    </location>
</feature>
<comment type="function">
    <text evidence="9 10">This protein specifically catalyzes the removal of signal peptides from prolipoproteins.</text>
</comment>
<evidence type="ECO:0000313" key="12">
    <source>
        <dbReference type="EMBL" id="KIX90984.1"/>
    </source>
</evidence>
<evidence type="ECO:0000256" key="6">
    <source>
        <dbReference type="ARBA" id="ARBA00022801"/>
    </source>
</evidence>
<feature type="transmembrane region" description="Helical" evidence="9">
    <location>
        <begin position="65"/>
        <end position="83"/>
    </location>
</feature>
<keyword evidence="8 9" id="KW-0472">Membrane</keyword>
<keyword evidence="4 9" id="KW-0812">Transmembrane</keyword>
<evidence type="ECO:0000256" key="9">
    <source>
        <dbReference type="HAMAP-Rule" id="MF_00161"/>
    </source>
</evidence>
<evidence type="ECO:0000256" key="3">
    <source>
        <dbReference type="ARBA" id="ARBA00022670"/>
    </source>
</evidence>
<evidence type="ECO:0000256" key="8">
    <source>
        <dbReference type="ARBA" id="ARBA00023136"/>
    </source>
</evidence>
<evidence type="ECO:0000313" key="14">
    <source>
        <dbReference type="Proteomes" id="UP000032366"/>
    </source>
</evidence>
<name>A0A0D6XQ99_9STAP</name>
<dbReference type="GO" id="GO:0004190">
    <property type="term" value="F:aspartic-type endopeptidase activity"/>
    <property type="evidence" value="ECO:0007669"/>
    <property type="project" value="UniProtKB-UniRule"/>
</dbReference>
<dbReference type="Pfam" id="PF01252">
    <property type="entry name" value="Peptidase_A8"/>
    <property type="match status" value="1"/>
</dbReference>
<dbReference type="InterPro" id="IPR001872">
    <property type="entry name" value="Peptidase_A8"/>
</dbReference>
<dbReference type="GO" id="GO:0005886">
    <property type="term" value="C:plasma membrane"/>
    <property type="evidence" value="ECO:0007669"/>
    <property type="project" value="UniProtKB-SubCell"/>
</dbReference>
<dbReference type="PANTHER" id="PTHR33695">
    <property type="entry name" value="LIPOPROTEIN SIGNAL PEPTIDASE"/>
    <property type="match status" value="1"/>
</dbReference>
<comment type="pathway">
    <text evidence="9">Protein modification; lipoprotein biosynthesis (signal peptide cleavage).</text>
</comment>
<keyword evidence="3 9" id="KW-0645">Protease</keyword>
<keyword evidence="7 9" id="KW-1133">Transmembrane helix</keyword>
<evidence type="ECO:0000313" key="15">
    <source>
        <dbReference type="Proteomes" id="UP000254100"/>
    </source>
</evidence>
<evidence type="ECO:0000256" key="10">
    <source>
        <dbReference type="RuleBase" id="RU000594"/>
    </source>
</evidence>
<dbReference type="EMBL" id="UHDT01000001">
    <property type="protein sequence ID" value="SUM57221.1"/>
    <property type="molecule type" value="Genomic_DNA"/>
</dbReference>
<dbReference type="NCBIfam" id="TIGR00077">
    <property type="entry name" value="lspA"/>
    <property type="match status" value="1"/>
</dbReference>
<keyword evidence="2 9" id="KW-1003">Cell membrane</keyword>
<proteinExistence type="inferred from homology"/>
<organism evidence="13 15">
    <name type="scientific">Staphylococcus microti</name>
    <dbReference type="NCBI Taxonomy" id="569857"/>
    <lineage>
        <taxon>Bacteria</taxon>
        <taxon>Bacillati</taxon>
        <taxon>Bacillota</taxon>
        <taxon>Bacilli</taxon>
        <taxon>Bacillales</taxon>
        <taxon>Staphylococcaceae</taxon>
        <taxon>Staphylococcus</taxon>
    </lineage>
</organism>
<dbReference type="RefSeq" id="WP_044359757.1">
    <property type="nucleotide sequence ID" value="NZ_JXWY01000032.1"/>
</dbReference>
<accession>A0A0D6XQ99</accession>
<dbReference type="STRING" id="569857.TP70_04490"/>
<dbReference type="AlphaFoldDB" id="A0A0D6XQ99"/>
<sequence length="161" mass="18016">MKRPYYIGLSLFILIVMLIADQLSKWVIATQMTIGESFTVIPNFLSITSHRNDGAAWGILSGQMIFFYLITIVIIIALIVFYFKEAKDHMMMQVAISLLLAGALGNFIDRVMNGEVVDFVDTILFGYDFPIFNIADASLTIGVGLLVIILLTDKTKEKKKV</sequence>